<gene>
    <name evidence="1" type="ORF">FYJ63_10455</name>
</gene>
<dbReference type="PANTHER" id="PTHR10000:SF8">
    <property type="entry name" value="HAD SUPERFAMILY HYDROLASE-LIKE, TYPE 3"/>
    <property type="match status" value="1"/>
</dbReference>
<evidence type="ECO:0000313" key="2">
    <source>
        <dbReference type="Proteomes" id="UP000442535"/>
    </source>
</evidence>
<keyword evidence="2" id="KW-1185">Reference proteome</keyword>
<name>A0A7K0K5C0_9ACTO</name>
<accession>A0A7K0K5C0</accession>
<dbReference type="EMBL" id="VUMY01000025">
    <property type="protein sequence ID" value="MST50638.1"/>
    <property type="molecule type" value="Genomic_DNA"/>
</dbReference>
<dbReference type="SUPFAM" id="SSF56784">
    <property type="entry name" value="HAD-like"/>
    <property type="match status" value="1"/>
</dbReference>
<dbReference type="GO" id="GO:0005829">
    <property type="term" value="C:cytosol"/>
    <property type="evidence" value="ECO:0007669"/>
    <property type="project" value="TreeGrafter"/>
</dbReference>
<sequence>MEKYASEIERHLQALQWLNLPDNPRDNLVALDIDGTIVDEHQEMTPRLIRNADWLREGGVHICITTGRSVPATLPVVEQLGLESAWIASANGALIGHFTRESGYTLTNQYTFDPHDAVARILEAIPTALIGVEDAPTGFRVLKPFPPGELRETTAVQPLEELLAKPVPRVVVRDPSMSNEAFREAVKTVDFPEVEHAIGWRAWLDINPKGTSKAHGLQRVCENLGVSPAHALALGDGANDIPMLEFAGYGVAMGNARPEVKAAANNTTLTVHEDGAAAVMEALARILRISPPRI</sequence>
<dbReference type="Gene3D" id="3.40.50.1000">
    <property type="entry name" value="HAD superfamily/HAD-like"/>
    <property type="match status" value="1"/>
</dbReference>
<dbReference type="InterPro" id="IPR023214">
    <property type="entry name" value="HAD_sf"/>
</dbReference>
<dbReference type="PANTHER" id="PTHR10000">
    <property type="entry name" value="PHOSPHOSERINE PHOSPHATASE"/>
    <property type="match status" value="1"/>
</dbReference>
<comment type="caution">
    <text evidence="1">The sequence shown here is derived from an EMBL/GenBank/DDBJ whole genome shotgun (WGS) entry which is preliminary data.</text>
</comment>
<keyword evidence="1" id="KW-0378">Hydrolase</keyword>
<dbReference type="SFLD" id="SFLDG01140">
    <property type="entry name" value="C2.B:_Phosphomannomutase_and_P"/>
    <property type="match status" value="1"/>
</dbReference>
<dbReference type="Gene3D" id="3.30.1240.10">
    <property type="match status" value="1"/>
</dbReference>
<proteinExistence type="predicted"/>
<dbReference type="PROSITE" id="PS01229">
    <property type="entry name" value="COF_2"/>
    <property type="match status" value="1"/>
</dbReference>
<organism evidence="1 2">
    <name type="scientific">Mobiluncus porci</name>
    <dbReference type="NCBI Taxonomy" id="2652278"/>
    <lineage>
        <taxon>Bacteria</taxon>
        <taxon>Bacillati</taxon>
        <taxon>Actinomycetota</taxon>
        <taxon>Actinomycetes</taxon>
        <taxon>Actinomycetales</taxon>
        <taxon>Actinomycetaceae</taxon>
        <taxon>Mobiluncus</taxon>
    </lineage>
</organism>
<evidence type="ECO:0000313" key="1">
    <source>
        <dbReference type="EMBL" id="MST50638.1"/>
    </source>
</evidence>
<dbReference type="GO" id="GO:0000287">
    <property type="term" value="F:magnesium ion binding"/>
    <property type="evidence" value="ECO:0007669"/>
    <property type="project" value="TreeGrafter"/>
</dbReference>
<dbReference type="GO" id="GO:0016791">
    <property type="term" value="F:phosphatase activity"/>
    <property type="evidence" value="ECO:0007669"/>
    <property type="project" value="TreeGrafter"/>
</dbReference>
<dbReference type="InterPro" id="IPR036412">
    <property type="entry name" value="HAD-like_sf"/>
</dbReference>
<protein>
    <submittedName>
        <fullName evidence="1">HAD family hydrolase</fullName>
    </submittedName>
</protein>
<dbReference type="AlphaFoldDB" id="A0A7K0K5C0"/>
<dbReference type="Pfam" id="PF08282">
    <property type="entry name" value="Hydrolase_3"/>
    <property type="match status" value="2"/>
</dbReference>
<dbReference type="RefSeq" id="WP_338106917.1">
    <property type="nucleotide sequence ID" value="NZ_VUMY01000025.1"/>
</dbReference>
<dbReference type="SFLD" id="SFLDS00003">
    <property type="entry name" value="Haloacid_Dehalogenase"/>
    <property type="match status" value="1"/>
</dbReference>
<reference evidence="1 2" key="1">
    <citation type="submission" date="2019-08" db="EMBL/GenBank/DDBJ databases">
        <title>In-depth cultivation of the pig gut microbiome towards novel bacterial diversity and tailored functional studies.</title>
        <authorList>
            <person name="Wylensek D."/>
            <person name="Hitch T.C.A."/>
            <person name="Clavel T."/>
        </authorList>
    </citation>
    <scope>NUCLEOTIDE SEQUENCE [LARGE SCALE GENOMIC DNA]</scope>
    <source>
        <strain evidence="1 2">RF-GAM-744-WT-7</strain>
    </source>
</reference>
<dbReference type="Proteomes" id="UP000442535">
    <property type="component" value="Unassembled WGS sequence"/>
</dbReference>